<evidence type="ECO:0000313" key="2">
    <source>
        <dbReference type="WBParaSite" id="PEQ_0000399301-mRNA-1"/>
    </source>
</evidence>
<keyword evidence="1" id="KW-1185">Reference proteome</keyword>
<protein>
    <submittedName>
        <fullName evidence="2">Uncharacterized protein</fullName>
    </submittedName>
</protein>
<dbReference type="AlphaFoldDB" id="A0A914RBX8"/>
<dbReference type="WBParaSite" id="PEQ_0000399301-mRNA-1">
    <property type="protein sequence ID" value="PEQ_0000399301-mRNA-1"/>
    <property type="gene ID" value="PEQ_0000399301"/>
</dbReference>
<organism evidence="1 2">
    <name type="scientific">Parascaris equorum</name>
    <name type="common">Equine roundworm</name>
    <dbReference type="NCBI Taxonomy" id="6256"/>
    <lineage>
        <taxon>Eukaryota</taxon>
        <taxon>Metazoa</taxon>
        <taxon>Ecdysozoa</taxon>
        <taxon>Nematoda</taxon>
        <taxon>Chromadorea</taxon>
        <taxon>Rhabditida</taxon>
        <taxon>Spirurina</taxon>
        <taxon>Ascaridomorpha</taxon>
        <taxon>Ascaridoidea</taxon>
        <taxon>Ascarididae</taxon>
        <taxon>Parascaris</taxon>
    </lineage>
</organism>
<proteinExistence type="predicted"/>
<sequence length="88" mass="9722">MTIFNYNFQQGLFYKHHRTHSSAAQMSLAPWLGHFQSTSRGAVANIGASLTCSSPRDHFEFAALSFGAFAWHGNCPTTSTVRGRTIDN</sequence>
<accession>A0A914RBX8</accession>
<evidence type="ECO:0000313" key="1">
    <source>
        <dbReference type="Proteomes" id="UP000887564"/>
    </source>
</evidence>
<dbReference type="Proteomes" id="UP000887564">
    <property type="component" value="Unplaced"/>
</dbReference>
<name>A0A914RBX8_PAREQ</name>
<reference evidence="2" key="1">
    <citation type="submission" date="2022-11" db="UniProtKB">
        <authorList>
            <consortium name="WormBaseParasite"/>
        </authorList>
    </citation>
    <scope>IDENTIFICATION</scope>
</reference>